<evidence type="ECO:0000256" key="6">
    <source>
        <dbReference type="RuleBase" id="RU000688"/>
    </source>
</evidence>
<dbReference type="OrthoDB" id="6124179at2759"/>
<feature type="compositionally biased region" description="Polar residues" evidence="7">
    <location>
        <begin position="361"/>
        <end position="377"/>
    </location>
</feature>
<dbReference type="Pfam" id="PF00001">
    <property type="entry name" value="7tm_1"/>
    <property type="match status" value="1"/>
</dbReference>
<evidence type="ECO:0000256" key="8">
    <source>
        <dbReference type="SAM" id="Phobius"/>
    </source>
</evidence>
<proteinExistence type="inferred from homology"/>
<organism evidence="10 11">
    <name type="scientific">Magallana gigas</name>
    <name type="common">Pacific oyster</name>
    <name type="synonym">Crassostrea gigas</name>
    <dbReference type="NCBI Taxonomy" id="29159"/>
    <lineage>
        <taxon>Eukaryota</taxon>
        <taxon>Metazoa</taxon>
        <taxon>Spiralia</taxon>
        <taxon>Lophotrochozoa</taxon>
        <taxon>Mollusca</taxon>
        <taxon>Bivalvia</taxon>
        <taxon>Autobranchia</taxon>
        <taxon>Pteriomorphia</taxon>
        <taxon>Ostreida</taxon>
        <taxon>Ostreoidea</taxon>
        <taxon>Ostreidae</taxon>
        <taxon>Magallana</taxon>
    </lineage>
</organism>
<dbReference type="AlphaFoldDB" id="A0A8W8L9Z4"/>
<dbReference type="InterPro" id="IPR017452">
    <property type="entry name" value="GPCR_Rhodpsn_7TM"/>
</dbReference>
<dbReference type="GO" id="GO:0005886">
    <property type="term" value="C:plasma membrane"/>
    <property type="evidence" value="ECO:0007669"/>
    <property type="project" value="UniProtKB-SubCell"/>
</dbReference>
<feature type="compositionally biased region" description="Polar residues" evidence="7">
    <location>
        <begin position="332"/>
        <end position="345"/>
    </location>
</feature>
<comment type="subcellular location">
    <subcellularLocation>
        <location evidence="1">Cell membrane</location>
        <topology evidence="1">Multi-pass membrane protein</topology>
    </subcellularLocation>
</comment>
<feature type="domain" description="G-protein coupled receptors family 1 profile" evidence="9">
    <location>
        <begin position="84"/>
        <end position="501"/>
    </location>
</feature>
<evidence type="ECO:0000256" key="3">
    <source>
        <dbReference type="ARBA" id="ARBA00022692"/>
    </source>
</evidence>
<protein>
    <recommendedName>
        <fullName evidence="9">G-protein coupled receptors family 1 profile domain-containing protein</fullName>
    </recommendedName>
</protein>
<keyword evidence="6" id="KW-0297">G-protein coupled receptor</keyword>
<evidence type="ECO:0000256" key="1">
    <source>
        <dbReference type="ARBA" id="ARBA00004651"/>
    </source>
</evidence>
<reference evidence="10" key="1">
    <citation type="submission" date="2022-08" db="UniProtKB">
        <authorList>
            <consortium name="EnsemblMetazoa"/>
        </authorList>
    </citation>
    <scope>IDENTIFICATION</scope>
    <source>
        <strain evidence="10">05x7-T-G4-1.051#20</strain>
    </source>
</reference>
<dbReference type="SUPFAM" id="SSF81321">
    <property type="entry name" value="Family A G protein-coupled receptor-like"/>
    <property type="match status" value="1"/>
</dbReference>
<keyword evidence="6" id="KW-0807">Transducer</keyword>
<dbReference type="PANTHER" id="PTHR22750">
    <property type="entry name" value="G-PROTEIN COUPLED RECEPTOR"/>
    <property type="match status" value="1"/>
</dbReference>
<feature type="transmembrane region" description="Helical" evidence="8">
    <location>
        <begin position="107"/>
        <end position="130"/>
    </location>
</feature>
<dbReference type="Proteomes" id="UP000005408">
    <property type="component" value="Unassembled WGS sequence"/>
</dbReference>
<dbReference type="PROSITE" id="PS50262">
    <property type="entry name" value="G_PROTEIN_RECEP_F1_2"/>
    <property type="match status" value="1"/>
</dbReference>
<dbReference type="SMART" id="SM01381">
    <property type="entry name" value="7TM_GPCR_Srsx"/>
    <property type="match status" value="1"/>
</dbReference>
<evidence type="ECO:0000313" key="10">
    <source>
        <dbReference type="EnsemblMetazoa" id="G27222.1:cds"/>
    </source>
</evidence>
<dbReference type="OMA" id="FWITTPR"/>
<feature type="transmembrane region" description="Helical" evidence="8">
    <location>
        <begin position="242"/>
        <end position="265"/>
    </location>
</feature>
<keyword evidence="2" id="KW-1003">Cell membrane</keyword>
<keyword evidence="11" id="KW-1185">Reference proteome</keyword>
<name>A0A8W8L9Z4_MAGGI</name>
<feature type="transmembrane region" description="Helical" evidence="8">
    <location>
        <begin position="448"/>
        <end position="472"/>
    </location>
</feature>
<dbReference type="PROSITE" id="PS00237">
    <property type="entry name" value="G_PROTEIN_RECEP_F1_1"/>
    <property type="match status" value="1"/>
</dbReference>
<evidence type="ECO:0000259" key="9">
    <source>
        <dbReference type="PROSITE" id="PS50262"/>
    </source>
</evidence>
<keyword evidence="5 8" id="KW-0472">Membrane</keyword>
<sequence length="522" mass="59488">MTVCNFSSTNVDFLHATSELESVTRWLQFCKAAYVDECDMYTLRPKLTNLSVFFSEATEEDCLNTKQLTVYCISLILSVLIILANSVILAAFVYGRNRLLKSSNIPVISLALSDLLTGITFLYSATWNLILLDAGYDFDLTKIQHYASLRSNYYLCLTLDGPGFVFACMMSSVLSLAVIASDRYLAIFHSYRYHFWITTPRMVFAIIVIWLISLIVSILPLVGWNNWNGTCQLTDVMHYDYLVLWSSICFICGFLILFIYLRIFIVARKHSRQIEAQVTSTSSNSETVPPEPRVSKDFTAMKSRNETSGSLRSSKSTVDYLEDSGCHDVTEMNTLSTQESNTTEQQNKEKTCEKDQRNGETSDTNEVVSESGETNRNPGKDKDDEKDLSAKPENKPKSAEQIPSMMKQKDRKRSSGATVVFVKEEKTKKAKAVKKEEKKRFQKPTMKAVRTTAMILGAFYICWTPLLVYLLLKVQDQNHNLTVYYLFVGTQLNSLFNPLVYGFRQTDIKNTLHRMRTCQKAY</sequence>
<feature type="region of interest" description="Disordered" evidence="7">
    <location>
        <begin position="276"/>
        <end position="317"/>
    </location>
</feature>
<feature type="transmembrane region" description="Helical" evidence="8">
    <location>
        <begin position="68"/>
        <end position="95"/>
    </location>
</feature>
<evidence type="ECO:0000256" key="2">
    <source>
        <dbReference type="ARBA" id="ARBA00022475"/>
    </source>
</evidence>
<feature type="compositionally biased region" description="Polar residues" evidence="7">
    <location>
        <begin position="276"/>
        <end position="287"/>
    </location>
</feature>
<feature type="transmembrane region" description="Helical" evidence="8">
    <location>
        <begin position="163"/>
        <end position="181"/>
    </location>
</feature>
<dbReference type="InterPro" id="IPR000276">
    <property type="entry name" value="GPCR_Rhodpsn"/>
</dbReference>
<accession>A0A8W8L9Z4</accession>
<evidence type="ECO:0000256" key="5">
    <source>
        <dbReference type="ARBA" id="ARBA00023136"/>
    </source>
</evidence>
<feature type="compositionally biased region" description="Polar residues" evidence="7">
    <location>
        <begin position="306"/>
        <end position="317"/>
    </location>
</feature>
<dbReference type="EnsemblMetazoa" id="G27222.1">
    <property type="protein sequence ID" value="G27222.1:cds"/>
    <property type="gene ID" value="G27222"/>
</dbReference>
<keyword evidence="6" id="KW-0675">Receptor</keyword>
<feature type="region of interest" description="Disordered" evidence="7">
    <location>
        <begin position="332"/>
        <end position="420"/>
    </location>
</feature>
<feature type="compositionally biased region" description="Basic and acidic residues" evidence="7">
    <location>
        <begin position="346"/>
        <end position="360"/>
    </location>
</feature>
<evidence type="ECO:0000256" key="7">
    <source>
        <dbReference type="SAM" id="MobiDB-lite"/>
    </source>
</evidence>
<feature type="compositionally biased region" description="Basic and acidic residues" evidence="7">
    <location>
        <begin position="378"/>
        <end position="398"/>
    </location>
</feature>
<keyword evidence="3 6" id="KW-0812">Transmembrane</keyword>
<dbReference type="GO" id="GO:0004930">
    <property type="term" value="F:G protein-coupled receptor activity"/>
    <property type="evidence" value="ECO:0007669"/>
    <property type="project" value="UniProtKB-KW"/>
</dbReference>
<feature type="transmembrane region" description="Helical" evidence="8">
    <location>
        <begin position="202"/>
        <end position="222"/>
    </location>
</feature>
<keyword evidence="4 8" id="KW-1133">Transmembrane helix</keyword>
<dbReference type="PRINTS" id="PR00237">
    <property type="entry name" value="GPCRRHODOPSN"/>
</dbReference>
<dbReference type="Gene3D" id="1.20.1070.10">
    <property type="entry name" value="Rhodopsin 7-helix transmembrane proteins"/>
    <property type="match status" value="2"/>
</dbReference>
<evidence type="ECO:0000256" key="4">
    <source>
        <dbReference type="ARBA" id="ARBA00022989"/>
    </source>
</evidence>
<evidence type="ECO:0000313" key="11">
    <source>
        <dbReference type="Proteomes" id="UP000005408"/>
    </source>
</evidence>
<comment type="similarity">
    <text evidence="6">Belongs to the G-protein coupled receptor 1 family.</text>
</comment>
<feature type="transmembrane region" description="Helical" evidence="8">
    <location>
        <begin position="484"/>
        <end position="503"/>
    </location>
</feature>